<dbReference type="PANTHER" id="PTHR43304:SF1">
    <property type="entry name" value="PAC DOMAIN-CONTAINING PROTEIN"/>
    <property type="match status" value="1"/>
</dbReference>
<dbReference type="EMBL" id="JABBGH010000003">
    <property type="protein sequence ID" value="NML67653.1"/>
    <property type="molecule type" value="Genomic_DNA"/>
</dbReference>
<dbReference type="PANTHER" id="PTHR43304">
    <property type="entry name" value="PHYTOCHROME-LIKE PROTEIN CPH1"/>
    <property type="match status" value="1"/>
</dbReference>
<evidence type="ECO:0000256" key="4">
    <source>
        <dbReference type="ARBA" id="ARBA00022679"/>
    </source>
</evidence>
<evidence type="ECO:0000259" key="6">
    <source>
        <dbReference type="PROSITE" id="PS50113"/>
    </source>
</evidence>
<dbReference type="RefSeq" id="WP_169533304.1">
    <property type="nucleotide sequence ID" value="NZ_JABBGH010000003.1"/>
</dbReference>
<keyword evidence="4" id="KW-0808">Transferase</keyword>
<comment type="caution">
    <text evidence="7">The sequence shown here is derived from an EMBL/GenBank/DDBJ whole genome shotgun (WGS) entry which is preliminary data.</text>
</comment>
<organism evidence="7 8">
    <name type="scientific">Hymenobacter polaris</name>
    <dbReference type="NCBI Taxonomy" id="2682546"/>
    <lineage>
        <taxon>Bacteria</taxon>
        <taxon>Pseudomonadati</taxon>
        <taxon>Bacteroidota</taxon>
        <taxon>Cytophagia</taxon>
        <taxon>Cytophagales</taxon>
        <taxon>Hymenobacteraceae</taxon>
        <taxon>Hymenobacter</taxon>
    </lineage>
</organism>
<dbReference type="GO" id="GO:0004673">
    <property type="term" value="F:protein histidine kinase activity"/>
    <property type="evidence" value="ECO:0007669"/>
    <property type="project" value="UniProtKB-EC"/>
</dbReference>
<keyword evidence="5" id="KW-0418">Kinase</keyword>
<dbReference type="Proteomes" id="UP000559626">
    <property type="component" value="Unassembled WGS sequence"/>
</dbReference>
<evidence type="ECO:0000313" key="8">
    <source>
        <dbReference type="Proteomes" id="UP000559626"/>
    </source>
</evidence>
<gene>
    <name evidence="7" type="ORF">HHL22_20830</name>
</gene>
<comment type="catalytic activity">
    <reaction evidence="1">
        <text>ATP + protein L-histidine = ADP + protein N-phospho-L-histidine.</text>
        <dbReference type="EC" id="2.7.13.3"/>
    </reaction>
</comment>
<evidence type="ECO:0000256" key="5">
    <source>
        <dbReference type="ARBA" id="ARBA00022777"/>
    </source>
</evidence>
<feature type="domain" description="PAC" evidence="6">
    <location>
        <begin position="83"/>
        <end position="138"/>
    </location>
</feature>
<keyword evidence="3" id="KW-0597">Phosphoprotein</keyword>
<dbReference type="Gene3D" id="2.10.70.100">
    <property type="match status" value="1"/>
</dbReference>
<keyword evidence="8" id="KW-1185">Reference proteome</keyword>
<dbReference type="InterPro" id="IPR013655">
    <property type="entry name" value="PAS_fold_3"/>
</dbReference>
<proteinExistence type="predicted"/>
<evidence type="ECO:0000256" key="1">
    <source>
        <dbReference type="ARBA" id="ARBA00000085"/>
    </source>
</evidence>
<dbReference type="PROSITE" id="PS50113">
    <property type="entry name" value="PAC"/>
    <property type="match status" value="1"/>
</dbReference>
<evidence type="ECO:0000256" key="2">
    <source>
        <dbReference type="ARBA" id="ARBA00012438"/>
    </source>
</evidence>
<dbReference type="Pfam" id="PF08447">
    <property type="entry name" value="PAS_3"/>
    <property type="match status" value="1"/>
</dbReference>
<dbReference type="InterPro" id="IPR052162">
    <property type="entry name" value="Sensor_kinase/Photoreceptor"/>
</dbReference>
<sequence length="170" mass="19119">MTPDAISFERLQTAVDAAGVGTWDYDLLADTLTWSNRCKEIFGLPPTAHVTYDDFLALLYPPDRPATEAAVAAAYDPAGPGTYDIEYRTYAPATGQILLWARATGRAFFDAGRTKAQRFIGTITDITPQKNMQEQLQEAYRELEQKVIFRNLELEREVQQLRAQVRAQNS</sequence>
<accession>A0A7Y0AHW0</accession>
<evidence type="ECO:0000313" key="7">
    <source>
        <dbReference type="EMBL" id="NML67653.1"/>
    </source>
</evidence>
<dbReference type="EC" id="2.7.13.3" evidence="2"/>
<dbReference type="InterPro" id="IPR000700">
    <property type="entry name" value="PAS-assoc_C"/>
</dbReference>
<name>A0A7Y0AHW0_9BACT</name>
<dbReference type="InterPro" id="IPR035965">
    <property type="entry name" value="PAS-like_dom_sf"/>
</dbReference>
<dbReference type="Gene3D" id="3.30.450.20">
    <property type="entry name" value="PAS domain"/>
    <property type="match status" value="1"/>
</dbReference>
<protein>
    <recommendedName>
        <fullName evidence="2">histidine kinase</fullName>
        <ecNumber evidence="2">2.7.13.3</ecNumber>
    </recommendedName>
</protein>
<evidence type="ECO:0000256" key="3">
    <source>
        <dbReference type="ARBA" id="ARBA00022553"/>
    </source>
</evidence>
<dbReference type="SUPFAM" id="SSF55785">
    <property type="entry name" value="PYP-like sensor domain (PAS domain)"/>
    <property type="match status" value="1"/>
</dbReference>
<reference evidence="7 8" key="1">
    <citation type="submission" date="2020-04" db="EMBL/GenBank/DDBJ databases">
        <title>Hymenobacter polaris sp. nov., isolated from Arctic soil.</title>
        <authorList>
            <person name="Dahal R.H."/>
        </authorList>
    </citation>
    <scope>NUCLEOTIDE SEQUENCE [LARGE SCALE GENOMIC DNA]</scope>
    <source>
        <strain evidence="7 8">RP-2-7</strain>
    </source>
</reference>
<dbReference type="AlphaFoldDB" id="A0A7Y0AHW0"/>